<keyword evidence="1" id="KW-0732">Signal</keyword>
<gene>
    <name evidence="2" type="ORF">R3I93_014427</name>
</gene>
<sequence length="98" mass="10696">MRGAVTGCLVLVYIVALQADQADGHITFFSPKEMRELREKEGRKDADPQAEEVLIDETGGELVGQPIEIGLKLTAKKGHIGSAFGKMLQNIEETETVK</sequence>
<comment type="caution">
    <text evidence="2">The sequence shown here is derived from an EMBL/GenBank/DDBJ whole genome shotgun (WGS) entry which is preliminary data.</text>
</comment>
<name>A0AAN9H0Z4_9TELE</name>
<feature type="chain" id="PRO_5042990493" evidence="1">
    <location>
        <begin position="25"/>
        <end position="98"/>
    </location>
</feature>
<dbReference type="AlphaFoldDB" id="A0AAN9H0Z4"/>
<evidence type="ECO:0000313" key="2">
    <source>
        <dbReference type="EMBL" id="KAK7143263.1"/>
    </source>
</evidence>
<evidence type="ECO:0000256" key="1">
    <source>
        <dbReference type="SAM" id="SignalP"/>
    </source>
</evidence>
<reference evidence="2 3" key="1">
    <citation type="submission" date="2024-02" db="EMBL/GenBank/DDBJ databases">
        <title>Chromosome-level genome assembly of the Eurasian Minnow (Phoxinus phoxinus).</title>
        <authorList>
            <person name="Oriowo T.O."/>
            <person name="Martin S."/>
            <person name="Stange M."/>
            <person name="Chrysostomakis Y."/>
            <person name="Brown T."/>
            <person name="Winkler S."/>
            <person name="Kukowka S."/>
            <person name="Myers E.W."/>
            <person name="Bohne A."/>
        </authorList>
    </citation>
    <scope>NUCLEOTIDE SEQUENCE [LARGE SCALE GENOMIC DNA]</scope>
    <source>
        <strain evidence="2">ZFMK-TIS-60720</strain>
        <tissue evidence="2">Whole Organism</tissue>
    </source>
</reference>
<protein>
    <submittedName>
        <fullName evidence="2">Uncharacterized protein</fullName>
    </submittedName>
</protein>
<accession>A0AAN9H0Z4</accession>
<dbReference type="EMBL" id="JAYKXH010000015">
    <property type="protein sequence ID" value="KAK7143263.1"/>
    <property type="molecule type" value="Genomic_DNA"/>
</dbReference>
<dbReference type="Proteomes" id="UP001364617">
    <property type="component" value="Unassembled WGS sequence"/>
</dbReference>
<evidence type="ECO:0000313" key="3">
    <source>
        <dbReference type="Proteomes" id="UP001364617"/>
    </source>
</evidence>
<keyword evidence="3" id="KW-1185">Reference proteome</keyword>
<feature type="signal peptide" evidence="1">
    <location>
        <begin position="1"/>
        <end position="24"/>
    </location>
</feature>
<proteinExistence type="predicted"/>
<organism evidence="2 3">
    <name type="scientific">Phoxinus phoxinus</name>
    <name type="common">Eurasian minnow</name>
    <dbReference type="NCBI Taxonomy" id="58324"/>
    <lineage>
        <taxon>Eukaryota</taxon>
        <taxon>Metazoa</taxon>
        <taxon>Chordata</taxon>
        <taxon>Craniata</taxon>
        <taxon>Vertebrata</taxon>
        <taxon>Euteleostomi</taxon>
        <taxon>Actinopterygii</taxon>
        <taxon>Neopterygii</taxon>
        <taxon>Teleostei</taxon>
        <taxon>Ostariophysi</taxon>
        <taxon>Cypriniformes</taxon>
        <taxon>Leuciscidae</taxon>
        <taxon>Phoxininae</taxon>
        <taxon>Phoxinus</taxon>
    </lineage>
</organism>